<comment type="caution">
    <text evidence="1">The sequence shown here is derived from an EMBL/GenBank/DDBJ whole genome shotgun (WGS) entry which is preliminary data.</text>
</comment>
<name>A0AAW2E5Q4_9HYME</name>
<sequence length="125" mass="14600">MEKALSGTGSVHGWRWAWTRRPRSLLVARGRHKYLFTRCRREKVFMSQPMFGADILTFNRSQEQSAQNQNRGGSTQTFLSLRQYLKTINLVESCFSPKYILNRWNLLLRSSNCFFGLTCTLKTLT</sequence>
<accession>A0AAW2E5Q4</accession>
<protein>
    <submittedName>
        <fullName evidence="1">Uncharacterized protein</fullName>
    </submittedName>
</protein>
<reference evidence="1 2" key="1">
    <citation type="submission" date="2023-03" db="EMBL/GenBank/DDBJ databases">
        <title>High recombination rates correlate with genetic variation in Cardiocondyla obscurior ants.</title>
        <authorList>
            <person name="Errbii M."/>
        </authorList>
    </citation>
    <scope>NUCLEOTIDE SEQUENCE [LARGE SCALE GENOMIC DNA]</scope>
    <source>
        <strain evidence="1">Alpha-2009</strain>
        <tissue evidence="1">Whole body</tissue>
    </source>
</reference>
<keyword evidence="2" id="KW-1185">Reference proteome</keyword>
<evidence type="ECO:0000313" key="1">
    <source>
        <dbReference type="EMBL" id="KAL0098763.1"/>
    </source>
</evidence>
<organism evidence="1 2">
    <name type="scientific">Cardiocondyla obscurior</name>
    <dbReference type="NCBI Taxonomy" id="286306"/>
    <lineage>
        <taxon>Eukaryota</taxon>
        <taxon>Metazoa</taxon>
        <taxon>Ecdysozoa</taxon>
        <taxon>Arthropoda</taxon>
        <taxon>Hexapoda</taxon>
        <taxon>Insecta</taxon>
        <taxon>Pterygota</taxon>
        <taxon>Neoptera</taxon>
        <taxon>Endopterygota</taxon>
        <taxon>Hymenoptera</taxon>
        <taxon>Apocrita</taxon>
        <taxon>Aculeata</taxon>
        <taxon>Formicoidea</taxon>
        <taxon>Formicidae</taxon>
        <taxon>Myrmicinae</taxon>
        <taxon>Cardiocondyla</taxon>
    </lineage>
</organism>
<evidence type="ECO:0000313" key="2">
    <source>
        <dbReference type="Proteomes" id="UP001430953"/>
    </source>
</evidence>
<dbReference type="AlphaFoldDB" id="A0AAW2E5Q4"/>
<dbReference type="Proteomes" id="UP001430953">
    <property type="component" value="Unassembled WGS sequence"/>
</dbReference>
<dbReference type="EMBL" id="JADYXP020000037">
    <property type="protein sequence ID" value="KAL0098763.1"/>
    <property type="molecule type" value="Genomic_DNA"/>
</dbReference>
<proteinExistence type="predicted"/>
<gene>
    <name evidence="1" type="ORF">PUN28_020719</name>
</gene>